<sequence>MKLVITQYLIVFLSFYPINQDTIYISNKSTLWKITSDLTGNGKYWPLLWSGKLTEGISEHPDSIFQGMAFSTAHLRKYLKTGYKNKNDSISIINSFDYIEHHLLRQDTMIINLSNELKFNNKLVRAEFKLINDDLISIAENTDSSIFSLKFLFSIIVIPIIIGLFANYVYNTRGDIIGGVEGFYNSIKKRIIKK</sequence>
<proteinExistence type="predicted"/>
<accession>A0A1G9Y9V4</accession>
<reference evidence="2 3" key="1">
    <citation type="submission" date="2016-10" db="EMBL/GenBank/DDBJ databases">
        <authorList>
            <person name="de Groot N.N."/>
        </authorList>
    </citation>
    <scope>NUCLEOTIDE SEQUENCE [LARGE SCALE GENOMIC DNA]</scope>
    <source>
        <strain evidence="2 3">DSM 19886</strain>
    </source>
</reference>
<gene>
    <name evidence="2" type="ORF">SAMN04488514_12146</name>
</gene>
<keyword evidence="3" id="KW-1185">Reference proteome</keyword>
<dbReference type="RefSeq" id="WP_089895595.1">
    <property type="nucleotide sequence ID" value="NZ_FNGV01000021.1"/>
</dbReference>
<feature type="transmembrane region" description="Helical" evidence="1">
    <location>
        <begin position="151"/>
        <end position="170"/>
    </location>
</feature>
<keyword evidence="1" id="KW-0812">Transmembrane</keyword>
<keyword evidence="1" id="KW-0472">Membrane</keyword>
<name>A0A1G9Y9V4_9FLAO</name>
<organism evidence="2 3">
    <name type="scientific">Kriegella aquimaris</name>
    <dbReference type="NCBI Taxonomy" id="192904"/>
    <lineage>
        <taxon>Bacteria</taxon>
        <taxon>Pseudomonadati</taxon>
        <taxon>Bacteroidota</taxon>
        <taxon>Flavobacteriia</taxon>
        <taxon>Flavobacteriales</taxon>
        <taxon>Flavobacteriaceae</taxon>
        <taxon>Kriegella</taxon>
    </lineage>
</organism>
<dbReference type="EMBL" id="FNGV01000021">
    <property type="protein sequence ID" value="SDN05909.1"/>
    <property type="molecule type" value="Genomic_DNA"/>
</dbReference>
<protein>
    <submittedName>
        <fullName evidence="2">Uncharacterized protein</fullName>
    </submittedName>
</protein>
<dbReference type="AlphaFoldDB" id="A0A1G9Y9V4"/>
<keyword evidence="1" id="KW-1133">Transmembrane helix</keyword>
<evidence type="ECO:0000313" key="3">
    <source>
        <dbReference type="Proteomes" id="UP000199440"/>
    </source>
</evidence>
<dbReference type="Proteomes" id="UP000199440">
    <property type="component" value="Unassembled WGS sequence"/>
</dbReference>
<evidence type="ECO:0000313" key="2">
    <source>
        <dbReference type="EMBL" id="SDN05909.1"/>
    </source>
</evidence>
<evidence type="ECO:0000256" key="1">
    <source>
        <dbReference type="SAM" id="Phobius"/>
    </source>
</evidence>